<evidence type="ECO:0000313" key="3">
    <source>
        <dbReference type="EMBL" id="PIC13424.1"/>
    </source>
</evidence>
<keyword evidence="4" id="KW-1185">Reference proteome</keyword>
<dbReference type="InterPro" id="IPR006570">
    <property type="entry name" value="SPK_dom"/>
</dbReference>
<dbReference type="AlphaFoldDB" id="A0A2G5SEE1"/>
<reference evidence="4" key="1">
    <citation type="submission" date="2017-10" db="EMBL/GenBank/DDBJ databases">
        <title>Rapid genome shrinkage in a self-fertile nematode reveals novel sperm competition proteins.</title>
        <authorList>
            <person name="Yin D."/>
            <person name="Schwarz E.M."/>
            <person name="Thomas C.G."/>
            <person name="Felde R.L."/>
            <person name="Korf I.F."/>
            <person name="Cutter A.D."/>
            <person name="Schartner C.M."/>
            <person name="Ralston E.J."/>
            <person name="Meyer B.J."/>
            <person name="Haag E.S."/>
        </authorList>
    </citation>
    <scope>NUCLEOTIDE SEQUENCE [LARGE SCALE GENOMIC DNA]</scope>
    <source>
        <strain evidence="4">JU1422</strain>
    </source>
</reference>
<evidence type="ECO:0000256" key="1">
    <source>
        <dbReference type="SAM" id="MobiDB-lite"/>
    </source>
</evidence>
<proteinExistence type="predicted"/>
<feature type="domain" description="SPK" evidence="2">
    <location>
        <begin position="139"/>
        <end position="254"/>
    </location>
</feature>
<dbReference type="Pfam" id="PF04435">
    <property type="entry name" value="SPK"/>
    <property type="match status" value="3"/>
</dbReference>
<feature type="region of interest" description="Disordered" evidence="1">
    <location>
        <begin position="393"/>
        <end position="577"/>
    </location>
</feature>
<evidence type="ECO:0000313" key="4">
    <source>
        <dbReference type="Proteomes" id="UP000230233"/>
    </source>
</evidence>
<dbReference type="InterPro" id="IPR053315">
    <property type="entry name" value="Peptidase_C14A"/>
</dbReference>
<gene>
    <name evidence="3" type="ORF">B9Z55_027801</name>
</gene>
<feature type="compositionally biased region" description="Basic and acidic residues" evidence="1">
    <location>
        <begin position="398"/>
        <end position="412"/>
    </location>
</feature>
<feature type="compositionally biased region" description="Basic and acidic residues" evidence="1">
    <location>
        <begin position="446"/>
        <end position="467"/>
    </location>
</feature>
<name>A0A2G5SEE1_9PELO</name>
<organism evidence="3 4">
    <name type="scientific">Caenorhabditis nigoni</name>
    <dbReference type="NCBI Taxonomy" id="1611254"/>
    <lineage>
        <taxon>Eukaryota</taxon>
        <taxon>Metazoa</taxon>
        <taxon>Ecdysozoa</taxon>
        <taxon>Nematoda</taxon>
        <taxon>Chromadorea</taxon>
        <taxon>Rhabditida</taxon>
        <taxon>Rhabditina</taxon>
        <taxon>Rhabditomorpha</taxon>
        <taxon>Rhabditoidea</taxon>
        <taxon>Rhabditidae</taxon>
        <taxon>Peloderinae</taxon>
        <taxon>Caenorhabditis</taxon>
    </lineage>
</organism>
<dbReference type="Proteomes" id="UP000230233">
    <property type="component" value="Unassembled WGS sequence"/>
</dbReference>
<evidence type="ECO:0000259" key="2">
    <source>
        <dbReference type="SMART" id="SM00583"/>
    </source>
</evidence>
<protein>
    <recommendedName>
        <fullName evidence="2">SPK domain-containing protein</fullName>
    </recommendedName>
</protein>
<sequence>MPTIRKSECKKVFRFISNEIQNYTQPENLLKWCELAKERIGCDETPLGLSHVIKKRLETVEDLEGFSFIEKVRLVFLFSRPVNEEFVGELEDHECVVKLDDKRKITYFRSPDGDCVLQCERHSNQRYFKGKPDKRKMTIDSDMCEKAIKFISNGIQNYTKPECFMKWCELAKERIGCDETPLALSYVITKRLDNVEDLEGFSLMEKVRLVFLFSRPVNEEFVEELEDAECIVKLDDKRKMTYFRSPDGDCVFQQDPNSNKRNFQGKPRQKIMDSDMCEKAIKFISNGIKSYTQPESLVGWSELAKTEVGYDKSGHSFSRSIRKRLERIEELKGYSLMEKVHLAFILSRSISEKFVEELENAKCVVHLNNSRKITYFRSEDRIIVLQSEHKKRNFKGKPIHDQNKTADIDVRIPDNVQTQPPPASPQVLPDPPEVDDVEITNGGKEAAPDQENKSPDKKKEMNRDTSTKQKSNLRSEEDVDVTTESIQQEAPFNGRIDYDDMDNGEYPEFMVPNDDGPPSHHKKRQSEPSQSNPKRRKIDKPKESQIANPPEINDVETRNAEGEAAPELEQKSEGSNVLKPSVKESLNIHNQYSQARDVKIEEFLEEIEQEPEVWIPEEKPEMPPPATISLLKLAEQMETFAFNIYLDEKFQQKTLRAVRLFKTNDQKIPIQEFNLLFNGMLAG</sequence>
<accession>A0A2G5SEE1</accession>
<feature type="compositionally biased region" description="Pro residues" evidence="1">
    <location>
        <begin position="419"/>
        <end position="431"/>
    </location>
</feature>
<dbReference type="PANTHER" id="PTHR23362:SF0">
    <property type="entry name" value="CALPONIN-HOMOLOGY (CH) DOMAIN-CONTAINING PROTEIN-RELATED"/>
    <property type="match status" value="1"/>
</dbReference>
<feature type="domain" description="SPK" evidence="2">
    <location>
        <begin position="8"/>
        <end position="119"/>
    </location>
</feature>
<dbReference type="EMBL" id="PDUG01000013">
    <property type="protein sequence ID" value="PIC13424.1"/>
    <property type="molecule type" value="Genomic_DNA"/>
</dbReference>
<comment type="caution">
    <text evidence="3">The sequence shown here is derived from an EMBL/GenBank/DDBJ whole genome shotgun (WGS) entry which is preliminary data.</text>
</comment>
<dbReference type="PANTHER" id="PTHR23362">
    <property type="entry name" value="L-PLASTIN-RELATED"/>
    <property type="match status" value="1"/>
</dbReference>
<dbReference type="SMART" id="SM00583">
    <property type="entry name" value="SPK"/>
    <property type="match status" value="2"/>
</dbReference>